<dbReference type="AlphaFoldDB" id="A0A974D1A6"/>
<accession>A0A974D1A6</accession>
<organism evidence="2 3">
    <name type="scientific">Xenopus laevis</name>
    <name type="common">African clawed frog</name>
    <dbReference type="NCBI Taxonomy" id="8355"/>
    <lineage>
        <taxon>Eukaryota</taxon>
        <taxon>Metazoa</taxon>
        <taxon>Chordata</taxon>
        <taxon>Craniata</taxon>
        <taxon>Vertebrata</taxon>
        <taxon>Euteleostomi</taxon>
        <taxon>Amphibia</taxon>
        <taxon>Batrachia</taxon>
        <taxon>Anura</taxon>
        <taxon>Pipoidea</taxon>
        <taxon>Pipidae</taxon>
        <taxon>Xenopodinae</taxon>
        <taxon>Xenopus</taxon>
        <taxon>Xenopus</taxon>
    </lineage>
</organism>
<dbReference type="Proteomes" id="UP000694892">
    <property type="component" value="Chromosome 4S"/>
</dbReference>
<name>A0A974D1A6_XENLA</name>
<feature type="chain" id="PRO_5037767043" evidence="1">
    <location>
        <begin position="21"/>
        <end position="141"/>
    </location>
</feature>
<keyword evidence="1" id="KW-0732">Signal</keyword>
<gene>
    <name evidence="2" type="ORF">XELAEV_18025220mg</name>
</gene>
<sequence>MMKLTVYSILIFTIVPLKQGNKCKEPPKLSCDLYLCFYSHINTPGFNQVLERHSVHIYIHILDVHQSVTHQFCTVVSIEHHSGKGATVTPAGDLVTSISRSYCSVSDQCGKICLNTHYLHRREQHYNIVHYTCSQPPILLL</sequence>
<evidence type="ECO:0000313" key="3">
    <source>
        <dbReference type="Proteomes" id="UP000694892"/>
    </source>
</evidence>
<feature type="signal peptide" evidence="1">
    <location>
        <begin position="1"/>
        <end position="20"/>
    </location>
</feature>
<proteinExistence type="predicted"/>
<dbReference type="EMBL" id="CM004473">
    <property type="protein sequence ID" value="OCT82690.1"/>
    <property type="molecule type" value="Genomic_DNA"/>
</dbReference>
<evidence type="ECO:0000256" key="1">
    <source>
        <dbReference type="SAM" id="SignalP"/>
    </source>
</evidence>
<evidence type="ECO:0000313" key="2">
    <source>
        <dbReference type="EMBL" id="OCT82690.1"/>
    </source>
</evidence>
<protein>
    <submittedName>
        <fullName evidence="2">Uncharacterized protein</fullName>
    </submittedName>
</protein>
<reference evidence="3" key="1">
    <citation type="journal article" date="2016" name="Nature">
        <title>Genome evolution in the allotetraploid frog Xenopus laevis.</title>
        <authorList>
            <person name="Session A.M."/>
            <person name="Uno Y."/>
            <person name="Kwon T."/>
            <person name="Chapman J.A."/>
            <person name="Toyoda A."/>
            <person name="Takahashi S."/>
            <person name="Fukui A."/>
            <person name="Hikosaka A."/>
            <person name="Suzuki A."/>
            <person name="Kondo M."/>
            <person name="van Heeringen S.J."/>
            <person name="Quigley I."/>
            <person name="Heinz S."/>
            <person name="Ogino H."/>
            <person name="Ochi H."/>
            <person name="Hellsten U."/>
            <person name="Lyons J.B."/>
            <person name="Simakov O."/>
            <person name="Putnam N."/>
            <person name="Stites J."/>
            <person name="Kuroki Y."/>
            <person name="Tanaka T."/>
            <person name="Michiue T."/>
            <person name="Watanabe M."/>
            <person name="Bogdanovic O."/>
            <person name="Lister R."/>
            <person name="Georgiou G."/>
            <person name="Paranjpe S.S."/>
            <person name="van Kruijsbergen I."/>
            <person name="Shu S."/>
            <person name="Carlson J."/>
            <person name="Kinoshita T."/>
            <person name="Ohta Y."/>
            <person name="Mawaribuchi S."/>
            <person name="Jenkins J."/>
            <person name="Grimwood J."/>
            <person name="Schmutz J."/>
            <person name="Mitros T."/>
            <person name="Mozaffari S.V."/>
            <person name="Suzuki Y."/>
            <person name="Haramoto Y."/>
            <person name="Yamamoto T.S."/>
            <person name="Takagi C."/>
            <person name="Heald R."/>
            <person name="Miller K."/>
            <person name="Haudenschild C."/>
            <person name="Kitzman J."/>
            <person name="Nakayama T."/>
            <person name="Izutsu Y."/>
            <person name="Robert J."/>
            <person name="Fortriede J."/>
            <person name="Burns K."/>
            <person name="Lotay V."/>
            <person name="Karimi K."/>
            <person name="Yasuoka Y."/>
            <person name="Dichmann D.S."/>
            <person name="Flajnik M.F."/>
            <person name="Houston D.W."/>
            <person name="Shendure J."/>
            <person name="DuPasquier L."/>
            <person name="Vize P.D."/>
            <person name="Zorn A.M."/>
            <person name="Ito M."/>
            <person name="Marcotte E.M."/>
            <person name="Wallingford J.B."/>
            <person name="Ito Y."/>
            <person name="Asashima M."/>
            <person name="Ueno N."/>
            <person name="Matsuda Y."/>
            <person name="Veenstra G.J."/>
            <person name="Fujiyama A."/>
            <person name="Harland R.M."/>
            <person name="Taira M."/>
            <person name="Rokhsar D.S."/>
        </authorList>
    </citation>
    <scope>NUCLEOTIDE SEQUENCE [LARGE SCALE GENOMIC DNA]</scope>
    <source>
        <strain evidence="3">J</strain>
    </source>
</reference>